<organism evidence="2 3">
    <name type="scientific">Vespula squamosa</name>
    <name type="common">Southern yellow jacket</name>
    <name type="synonym">Wasp</name>
    <dbReference type="NCBI Taxonomy" id="30214"/>
    <lineage>
        <taxon>Eukaryota</taxon>
        <taxon>Metazoa</taxon>
        <taxon>Ecdysozoa</taxon>
        <taxon>Arthropoda</taxon>
        <taxon>Hexapoda</taxon>
        <taxon>Insecta</taxon>
        <taxon>Pterygota</taxon>
        <taxon>Neoptera</taxon>
        <taxon>Endopterygota</taxon>
        <taxon>Hymenoptera</taxon>
        <taxon>Apocrita</taxon>
        <taxon>Aculeata</taxon>
        <taxon>Vespoidea</taxon>
        <taxon>Vespidae</taxon>
        <taxon>Vespinae</taxon>
        <taxon>Vespula</taxon>
    </lineage>
</organism>
<feature type="region of interest" description="Disordered" evidence="1">
    <location>
        <begin position="1"/>
        <end position="44"/>
    </location>
</feature>
<protein>
    <submittedName>
        <fullName evidence="2">Uncharacterized protein</fullName>
    </submittedName>
</protein>
<feature type="region of interest" description="Disordered" evidence="1">
    <location>
        <begin position="117"/>
        <end position="168"/>
    </location>
</feature>
<evidence type="ECO:0000256" key="1">
    <source>
        <dbReference type="SAM" id="MobiDB-lite"/>
    </source>
</evidence>
<evidence type="ECO:0000313" key="3">
    <source>
        <dbReference type="Proteomes" id="UP001607302"/>
    </source>
</evidence>
<feature type="compositionally biased region" description="Acidic residues" evidence="1">
    <location>
        <begin position="1"/>
        <end position="10"/>
    </location>
</feature>
<feature type="compositionally biased region" description="Basic and acidic residues" evidence="1">
    <location>
        <begin position="127"/>
        <end position="136"/>
    </location>
</feature>
<feature type="compositionally biased region" description="Basic and acidic residues" evidence="1">
    <location>
        <begin position="11"/>
        <end position="44"/>
    </location>
</feature>
<dbReference type="Proteomes" id="UP001607302">
    <property type="component" value="Unassembled WGS sequence"/>
</dbReference>
<feature type="compositionally biased region" description="Acidic residues" evidence="1">
    <location>
        <begin position="146"/>
        <end position="168"/>
    </location>
</feature>
<reference evidence="2 3" key="1">
    <citation type="journal article" date="2024" name="Ann. Entomol. Soc. Am.">
        <title>Genomic analyses of the southern and eastern yellowjacket wasps (Hymenoptera: Vespidae) reveal evolutionary signatures of social life.</title>
        <authorList>
            <person name="Catto M.A."/>
            <person name="Caine P.B."/>
            <person name="Orr S.E."/>
            <person name="Hunt B.G."/>
            <person name="Goodisman M.A.D."/>
        </authorList>
    </citation>
    <scope>NUCLEOTIDE SEQUENCE [LARGE SCALE GENOMIC DNA]</scope>
    <source>
        <strain evidence="2">233</strain>
        <tissue evidence="2">Head and thorax</tissue>
    </source>
</reference>
<evidence type="ECO:0000313" key="2">
    <source>
        <dbReference type="EMBL" id="KAL2720433.1"/>
    </source>
</evidence>
<comment type="caution">
    <text evidence="2">The sequence shown here is derived from an EMBL/GenBank/DDBJ whole genome shotgun (WGS) entry which is preliminary data.</text>
</comment>
<gene>
    <name evidence="2" type="ORF">V1478_010699</name>
</gene>
<accession>A0ABD2AIJ7</accession>
<feature type="region of interest" description="Disordered" evidence="1">
    <location>
        <begin position="72"/>
        <end position="98"/>
    </location>
</feature>
<dbReference type="EMBL" id="JAUDFV010000147">
    <property type="protein sequence ID" value="KAL2720433.1"/>
    <property type="molecule type" value="Genomic_DNA"/>
</dbReference>
<proteinExistence type="predicted"/>
<keyword evidence="3" id="KW-1185">Reference proteome</keyword>
<sequence>MKEGEGEEEEDRIRKVEKIEGEDSLGESRDRDQRKGEGQKEREEPCLAFGAALIGRALIFMYAVLSRGFSGTLKSRRTVREEEKPKGGEEERRKQKSYCLQAASPFPFCGHIYTNMATHRKRQPQARSERAREVLGRRRGARGGGDDDGDDGDDDDDDDDDDDEEPQR</sequence>
<name>A0ABD2AIJ7_VESSQ</name>
<feature type="compositionally biased region" description="Basic and acidic residues" evidence="1">
    <location>
        <begin position="78"/>
        <end position="93"/>
    </location>
</feature>
<dbReference type="AlphaFoldDB" id="A0ABD2AIJ7"/>